<protein>
    <submittedName>
        <fullName evidence="1">DUF3800 domain-containing protein</fullName>
    </submittedName>
</protein>
<dbReference type="EMBL" id="DVFZ01000027">
    <property type="protein sequence ID" value="HIQ81952.1"/>
    <property type="molecule type" value="Genomic_DNA"/>
</dbReference>
<dbReference type="AlphaFoldDB" id="A0A9D1CVF9"/>
<gene>
    <name evidence="1" type="ORF">IAA52_02490</name>
</gene>
<evidence type="ECO:0000313" key="2">
    <source>
        <dbReference type="Proteomes" id="UP000824260"/>
    </source>
</evidence>
<sequence length="271" mass="31527">MEYILYCDESSDDGELYGDFFGGCILPAGKQQRISDALEAKKRELHLFGEIKWTKVTEPYVEKYCEVIHSFFDFVRSGDVRVRIMFRKKANQYRRRGVPGKDKYFKLYYQFIKHAFGFSTPASVTGEYYLHVLLDELPDHTQLADAFKEYLCKMPAISGYEASGIHIRKRDIGEVRSHDHVLLQCVDVILGAMFFRLNRLHLQIPAGASRRGKRTIAKEKLYKYILSEIRTIHPGFNIGVKTGARGREYPHWSSPYEHWEFIPNEGVRSNL</sequence>
<organism evidence="1 2">
    <name type="scientific">Candidatus Pullichristensenella stercorigallinarum</name>
    <dbReference type="NCBI Taxonomy" id="2840909"/>
    <lineage>
        <taxon>Bacteria</taxon>
        <taxon>Bacillati</taxon>
        <taxon>Bacillota</taxon>
        <taxon>Clostridia</taxon>
        <taxon>Candidatus Pullichristensenella</taxon>
    </lineage>
</organism>
<proteinExistence type="predicted"/>
<name>A0A9D1CVF9_9FIRM</name>
<dbReference type="Proteomes" id="UP000824260">
    <property type="component" value="Unassembled WGS sequence"/>
</dbReference>
<evidence type="ECO:0000313" key="1">
    <source>
        <dbReference type="EMBL" id="HIQ81952.1"/>
    </source>
</evidence>
<reference evidence="1" key="1">
    <citation type="submission" date="2020-10" db="EMBL/GenBank/DDBJ databases">
        <authorList>
            <person name="Gilroy R."/>
        </authorList>
    </citation>
    <scope>NUCLEOTIDE SEQUENCE</scope>
    <source>
        <strain evidence="1">ChiSjej6B24-2974</strain>
    </source>
</reference>
<reference evidence="1" key="2">
    <citation type="journal article" date="2021" name="PeerJ">
        <title>Extensive microbial diversity within the chicken gut microbiome revealed by metagenomics and culture.</title>
        <authorList>
            <person name="Gilroy R."/>
            <person name="Ravi A."/>
            <person name="Getino M."/>
            <person name="Pursley I."/>
            <person name="Horton D.L."/>
            <person name="Alikhan N.F."/>
            <person name="Baker D."/>
            <person name="Gharbi K."/>
            <person name="Hall N."/>
            <person name="Watson M."/>
            <person name="Adriaenssens E.M."/>
            <person name="Foster-Nyarko E."/>
            <person name="Jarju S."/>
            <person name="Secka A."/>
            <person name="Antonio M."/>
            <person name="Oren A."/>
            <person name="Chaudhuri R.R."/>
            <person name="La Ragione R."/>
            <person name="Hildebrand F."/>
            <person name="Pallen M.J."/>
        </authorList>
    </citation>
    <scope>NUCLEOTIDE SEQUENCE</scope>
    <source>
        <strain evidence="1">ChiSjej6B24-2974</strain>
    </source>
</reference>
<accession>A0A9D1CVF9</accession>
<dbReference type="Pfam" id="PF12686">
    <property type="entry name" value="DUF3800"/>
    <property type="match status" value="1"/>
</dbReference>
<comment type="caution">
    <text evidence="1">The sequence shown here is derived from an EMBL/GenBank/DDBJ whole genome shotgun (WGS) entry which is preliminary data.</text>
</comment>
<dbReference type="InterPro" id="IPR024524">
    <property type="entry name" value="DUF3800"/>
</dbReference>